<protein>
    <submittedName>
        <fullName evidence="1">Uncharacterized protein</fullName>
    </submittedName>
</protein>
<gene>
    <name evidence="3" type="ORF">UFOVP1204_32</name>
    <name evidence="1" type="ORF">UFOVP473_69</name>
    <name evidence="2" type="ORF">UFOVP983_69</name>
</gene>
<reference evidence="1" key="1">
    <citation type="submission" date="2020-04" db="EMBL/GenBank/DDBJ databases">
        <authorList>
            <person name="Chiriac C."/>
            <person name="Salcher M."/>
            <person name="Ghai R."/>
            <person name="Kavagutti S V."/>
        </authorList>
    </citation>
    <scope>NUCLEOTIDE SEQUENCE</scope>
</reference>
<dbReference type="EMBL" id="LR797150">
    <property type="protein sequence ID" value="CAB4189930.1"/>
    <property type="molecule type" value="Genomic_DNA"/>
</dbReference>
<sequence>MDIAEMKAYATVCKNYGVPMIVKSEDLIDIINKYCPFPTNENPAPARARAGFQFARWMLARVQRP</sequence>
<accession>A0A6J5MKB1</accession>
<dbReference type="EMBL" id="LR796939">
    <property type="protein sequence ID" value="CAB4176893.1"/>
    <property type="molecule type" value="Genomic_DNA"/>
</dbReference>
<evidence type="ECO:0000313" key="3">
    <source>
        <dbReference type="EMBL" id="CAB4189930.1"/>
    </source>
</evidence>
<name>A0A6J5MKB1_9CAUD</name>
<proteinExistence type="predicted"/>
<organism evidence="1">
    <name type="scientific">uncultured Caudovirales phage</name>
    <dbReference type="NCBI Taxonomy" id="2100421"/>
    <lineage>
        <taxon>Viruses</taxon>
        <taxon>Duplodnaviria</taxon>
        <taxon>Heunggongvirae</taxon>
        <taxon>Uroviricota</taxon>
        <taxon>Caudoviricetes</taxon>
        <taxon>Peduoviridae</taxon>
        <taxon>Maltschvirus</taxon>
        <taxon>Maltschvirus maltsch</taxon>
    </lineage>
</organism>
<evidence type="ECO:0000313" key="2">
    <source>
        <dbReference type="EMBL" id="CAB4176893.1"/>
    </source>
</evidence>
<evidence type="ECO:0000313" key="1">
    <source>
        <dbReference type="EMBL" id="CAB4145953.1"/>
    </source>
</evidence>
<dbReference type="EMBL" id="LR796459">
    <property type="protein sequence ID" value="CAB4145953.1"/>
    <property type="molecule type" value="Genomic_DNA"/>
</dbReference>